<dbReference type="InterPro" id="IPR035901">
    <property type="entry name" value="GIY-YIG_endonuc_sf"/>
</dbReference>
<keyword evidence="1" id="KW-0963">Cytoplasm</keyword>
<evidence type="ECO:0000256" key="4">
    <source>
        <dbReference type="ARBA" id="ARBA00022881"/>
    </source>
</evidence>
<dbReference type="Gene3D" id="3.30.420.340">
    <property type="entry name" value="UvrC, RNAse H endonuclease domain"/>
    <property type="match status" value="1"/>
</dbReference>
<evidence type="ECO:0008006" key="10">
    <source>
        <dbReference type="Google" id="ProtNLM"/>
    </source>
</evidence>
<dbReference type="PROSITE" id="PS50164">
    <property type="entry name" value="GIY_YIG"/>
    <property type="match status" value="1"/>
</dbReference>
<dbReference type="Pfam" id="PF08459">
    <property type="entry name" value="UvrC_RNaseH_dom"/>
    <property type="match status" value="1"/>
</dbReference>
<dbReference type="InterPro" id="IPR050066">
    <property type="entry name" value="UvrABC_protein_C"/>
</dbReference>
<dbReference type="Proteomes" id="UP000178336">
    <property type="component" value="Unassembled WGS sequence"/>
</dbReference>
<sequence length="425" mass="49229">MAGKTLKSKLSNLPNSAGIYLFYGKNKRLLYVGKSIAIRKRVMSYFSFKNSGPKTKMLVNNILDIKFIKVFSEFEAVLLEAELIKKHQPFYNIQAKDDKTPLYIKISNETIPLITLSRKIKKQNKVFLVGPFASTKTTKEILRIIRKIFPYCQHMNPKKPCLYVHLGLCPYPYLSEDNQKIYKDNIKNIKKLLNGKISTLRQHLTVKMKSYSNMHKYEKANEIKSQINKIELLLNEYHIPNDFLDQPTLVDDLTYFRLKDLKKVCGLKNIPKRMECYDISNILGKDAAGSMVVFENGTPAKHLYRKFKIKFNSQDDYQMIKEVISRRIKNKWPLADLIIIDGGRGQLNSAISALDKSSLSIPVISLAKKYEEIYVPNRISPILLPQDRPARQILESIRNEAHRFALSYHRLLRSKILLESVSNIR</sequence>
<dbReference type="SUPFAM" id="SSF82771">
    <property type="entry name" value="GIY-YIG endonuclease"/>
    <property type="match status" value="1"/>
</dbReference>
<dbReference type="PANTHER" id="PTHR30562">
    <property type="entry name" value="UVRC/OXIDOREDUCTASE"/>
    <property type="match status" value="1"/>
</dbReference>
<dbReference type="FunFam" id="3.40.1440.10:FF:000001">
    <property type="entry name" value="UvrABC system protein C"/>
    <property type="match status" value="1"/>
</dbReference>
<proteinExistence type="predicted"/>
<dbReference type="GO" id="GO:0009381">
    <property type="term" value="F:excinuclease ABC activity"/>
    <property type="evidence" value="ECO:0007669"/>
    <property type="project" value="InterPro"/>
</dbReference>
<dbReference type="Gene3D" id="3.40.1440.10">
    <property type="entry name" value="GIY-YIG endonuclease"/>
    <property type="match status" value="1"/>
</dbReference>
<feature type="domain" description="UvrC family homology region profile" evidence="7">
    <location>
        <begin position="257"/>
        <end position="354"/>
    </location>
</feature>
<keyword evidence="2" id="KW-0227">DNA damage</keyword>
<keyword evidence="3" id="KW-0228">DNA excision</keyword>
<reference evidence="8 9" key="1">
    <citation type="journal article" date="2016" name="Nat. Commun.">
        <title>Thousands of microbial genomes shed light on interconnected biogeochemical processes in an aquifer system.</title>
        <authorList>
            <person name="Anantharaman K."/>
            <person name="Brown C.T."/>
            <person name="Hug L.A."/>
            <person name="Sharon I."/>
            <person name="Castelle C.J."/>
            <person name="Probst A.J."/>
            <person name="Thomas B.C."/>
            <person name="Singh A."/>
            <person name="Wilkins M.J."/>
            <person name="Karaoz U."/>
            <person name="Brodie E.L."/>
            <person name="Williams K.H."/>
            <person name="Hubbard S.S."/>
            <person name="Banfield J.F."/>
        </authorList>
    </citation>
    <scope>NUCLEOTIDE SEQUENCE [LARGE SCALE GENOMIC DNA]</scope>
</reference>
<dbReference type="InterPro" id="IPR001162">
    <property type="entry name" value="UvrC_RNase_H_dom"/>
</dbReference>
<dbReference type="InterPro" id="IPR000305">
    <property type="entry name" value="GIY-YIG_endonuc"/>
</dbReference>
<protein>
    <recommendedName>
        <fullName evidence="10">Excinuclease ABC subunit C</fullName>
    </recommendedName>
</protein>
<dbReference type="STRING" id="1797724.A3A48_03215"/>
<evidence type="ECO:0000313" key="8">
    <source>
        <dbReference type="EMBL" id="OGD95750.1"/>
    </source>
</evidence>
<evidence type="ECO:0000256" key="1">
    <source>
        <dbReference type="ARBA" id="ARBA00022490"/>
    </source>
</evidence>
<dbReference type="GO" id="GO:0009380">
    <property type="term" value="C:excinuclease repair complex"/>
    <property type="evidence" value="ECO:0007669"/>
    <property type="project" value="TreeGrafter"/>
</dbReference>
<dbReference type="PROSITE" id="PS50165">
    <property type="entry name" value="UVRC"/>
    <property type="match status" value="1"/>
</dbReference>
<feature type="domain" description="GIY-YIG" evidence="6">
    <location>
        <begin position="15"/>
        <end position="93"/>
    </location>
</feature>
<dbReference type="EMBL" id="MFBN01000010">
    <property type="protein sequence ID" value="OGD95750.1"/>
    <property type="molecule type" value="Genomic_DNA"/>
</dbReference>
<accession>A0A1F5GV17</accession>
<keyword evidence="5" id="KW-0234">DNA repair</keyword>
<organism evidence="8 9">
    <name type="scientific">Candidatus Curtissbacteria bacterium RIFCSPLOWO2_01_FULL_37_9</name>
    <dbReference type="NCBI Taxonomy" id="1797724"/>
    <lineage>
        <taxon>Bacteria</taxon>
        <taxon>Candidatus Curtissiibacteriota</taxon>
    </lineage>
</organism>
<keyword evidence="4" id="KW-0267">Excision nuclease</keyword>
<evidence type="ECO:0000259" key="6">
    <source>
        <dbReference type="PROSITE" id="PS50164"/>
    </source>
</evidence>
<dbReference type="SMART" id="SM00465">
    <property type="entry name" value="GIYc"/>
    <property type="match status" value="1"/>
</dbReference>
<evidence type="ECO:0000313" key="9">
    <source>
        <dbReference type="Proteomes" id="UP000178336"/>
    </source>
</evidence>
<name>A0A1F5GV17_9BACT</name>
<dbReference type="InterPro" id="IPR047296">
    <property type="entry name" value="GIY-YIG_UvrC_Cho"/>
</dbReference>
<dbReference type="InterPro" id="IPR038476">
    <property type="entry name" value="UvrC_RNase_H_dom_sf"/>
</dbReference>
<dbReference type="GO" id="GO:0006289">
    <property type="term" value="P:nucleotide-excision repair"/>
    <property type="evidence" value="ECO:0007669"/>
    <property type="project" value="InterPro"/>
</dbReference>
<dbReference type="AlphaFoldDB" id="A0A1F5GV17"/>
<dbReference type="Pfam" id="PF01541">
    <property type="entry name" value="GIY-YIG"/>
    <property type="match status" value="1"/>
</dbReference>
<gene>
    <name evidence="8" type="ORF">A3A48_03215</name>
</gene>
<comment type="caution">
    <text evidence="8">The sequence shown here is derived from an EMBL/GenBank/DDBJ whole genome shotgun (WGS) entry which is preliminary data.</text>
</comment>
<dbReference type="SUPFAM" id="SSF46600">
    <property type="entry name" value="C-terminal UvrC-binding domain of UvrB"/>
    <property type="match status" value="1"/>
</dbReference>
<evidence type="ECO:0000256" key="2">
    <source>
        <dbReference type="ARBA" id="ARBA00022763"/>
    </source>
</evidence>
<dbReference type="InterPro" id="IPR036876">
    <property type="entry name" value="UVR_dom_sf"/>
</dbReference>
<dbReference type="PANTHER" id="PTHR30562:SF1">
    <property type="entry name" value="UVRABC SYSTEM PROTEIN C"/>
    <property type="match status" value="1"/>
</dbReference>
<dbReference type="CDD" id="cd10434">
    <property type="entry name" value="GIY-YIG_UvrC_Cho"/>
    <property type="match status" value="1"/>
</dbReference>
<evidence type="ECO:0000256" key="3">
    <source>
        <dbReference type="ARBA" id="ARBA00022769"/>
    </source>
</evidence>
<evidence type="ECO:0000256" key="5">
    <source>
        <dbReference type="ARBA" id="ARBA00023204"/>
    </source>
</evidence>
<evidence type="ECO:0000259" key="7">
    <source>
        <dbReference type="PROSITE" id="PS50165"/>
    </source>
</evidence>